<sequence>MNDLNSSTTGSTTELSSAQVDTPAGPLTILVNRDGAVRAAGWTSEVGTLLAVVHPSLRAPVRPRADLGAVTRAVRSYLDGELTAIDAVAVEQHSGGEFMTHAWQTLRQVKPGEPVTYTGFAELSGRPRAVRAAAAACARNAAALFVPCHRVLRTDGSLGGFRWGLDVKRWLLGHERPLTGS</sequence>
<evidence type="ECO:0000259" key="8">
    <source>
        <dbReference type="Pfam" id="PF01035"/>
    </source>
</evidence>
<dbReference type="InterPro" id="IPR036388">
    <property type="entry name" value="WH-like_DNA-bd_sf"/>
</dbReference>
<dbReference type="Gene3D" id="1.10.10.10">
    <property type="entry name" value="Winged helix-like DNA-binding domain superfamily/Winged helix DNA-binding domain"/>
    <property type="match status" value="1"/>
</dbReference>
<comment type="catalytic activity">
    <reaction evidence="6">
        <text>a 6-O-methyl-2'-deoxyguanosine in DNA + L-cysteinyl-[protein] = S-methyl-L-cysteinyl-[protein] + a 2'-deoxyguanosine in DNA</text>
        <dbReference type="Rhea" id="RHEA:24000"/>
        <dbReference type="Rhea" id="RHEA-COMP:10131"/>
        <dbReference type="Rhea" id="RHEA-COMP:10132"/>
        <dbReference type="Rhea" id="RHEA-COMP:11367"/>
        <dbReference type="Rhea" id="RHEA-COMP:11368"/>
        <dbReference type="ChEBI" id="CHEBI:29950"/>
        <dbReference type="ChEBI" id="CHEBI:82612"/>
        <dbReference type="ChEBI" id="CHEBI:85445"/>
        <dbReference type="ChEBI" id="CHEBI:85448"/>
        <dbReference type="EC" id="2.1.1.63"/>
    </reaction>
</comment>
<dbReference type="Proteomes" id="UP000277671">
    <property type="component" value="Unassembled WGS sequence"/>
</dbReference>
<dbReference type="PANTHER" id="PTHR10815">
    <property type="entry name" value="METHYLATED-DNA--PROTEIN-CYSTEINE METHYLTRANSFERASE"/>
    <property type="match status" value="1"/>
</dbReference>
<comment type="caution">
    <text evidence="9">The sequence shown here is derived from an EMBL/GenBank/DDBJ whole genome shotgun (WGS) entry which is preliminary data.</text>
</comment>
<evidence type="ECO:0000313" key="10">
    <source>
        <dbReference type="Proteomes" id="UP000277671"/>
    </source>
</evidence>
<dbReference type="AlphaFoldDB" id="A0A495JJK5"/>
<dbReference type="CDD" id="cd06445">
    <property type="entry name" value="ATase"/>
    <property type="match status" value="1"/>
</dbReference>
<keyword evidence="3 9" id="KW-0808">Transferase</keyword>
<keyword evidence="4" id="KW-0227">DNA damage</keyword>
<evidence type="ECO:0000256" key="1">
    <source>
        <dbReference type="ARBA" id="ARBA00001286"/>
    </source>
</evidence>
<comment type="catalytic activity">
    <reaction evidence="1">
        <text>a 4-O-methyl-thymidine in DNA + L-cysteinyl-[protein] = a thymidine in DNA + S-methyl-L-cysteinyl-[protein]</text>
        <dbReference type="Rhea" id="RHEA:53428"/>
        <dbReference type="Rhea" id="RHEA-COMP:10131"/>
        <dbReference type="Rhea" id="RHEA-COMP:10132"/>
        <dbReference type="Rhea" id="RHEA-COMP:13555"/>
        <dbReference type="Rhea" id="RHEA-COMP:13556"/>
        <dbReference type="ChEBI" id="CHEBI:29950"/>
        <dbReference type="ChEBI" id="CHEBI:82612"/>
        <dbReference type="ChEBI" id="CHEBI:137386"/>
        <dbReference type="ChEBI" id="CHEBI:137387"/>
        <dbReference type="EC" id="2.1.1.63"/>
    </reaction>
</comment>
<dbReference type="PROSITE" id="PS00374">
    <property type="entry name" value="MGMT"/>
    <property type="match status" value="1"/>
</dbReference>
<name>A0A495JJK5_9ACTN</name>
<dbReference type="PANTHER" id="PTHR10815:SF13">
    <property type="entry name" value="METHYLATED-DNA--PROTEIN-CYSTEINE METHYLTRANSFERASE"/>
    <property type="match status" value="1"/>
</dbReference>
<accession>A0A495JJK5</accession>
<evidence type="ECO:0000256" key="4">
    <source>
        <dbReference type="ARBA" id="ARBA00022763"/>
    </source>
</evidence>
<keyword evidence="2 9" id="KW-0489">Methyltransferase</keyword>
<evidence type="ECO:0000256" key="2">
    <source>
        <dbReference type="ARBA" id="ARBA00022603"/>
    </source>
</evidence>
<dbReference type="EMBL" id="RBKT01000001">
    <property type="protein sequence ID" value="RKR88502.1"/>
    <property type="molecule type" value="Genomic_DNA"/>
</dbReference>
<dbReference type="RefSeq" id="WP_121157120.1">
    <property type="nucleotide sequence ID" value="NZ_RBKT01000001.1"/>
</dbReference>
<evidence type="ECO:0000313" key="9">
    <source>
        <dbReference type="EMBL" id="RKR88502.1"/>
    </source>
</evidence>
<evidence type="ECO:0000256" key="6">
    <source>
        <dbReference type="ARBA" id="ARBA00049348"/>
    </source>
</evidence>
<dbReference type="GO" id="GO:0006281">
    <property type="term" value="P:DNA repair"/>
    <property type="evidence" value="ECO:0007669"/>
    <property type="project" value="UniProtKB-KW"/>
</dbReference>
<dbReference type="NCBIfam" id="TIGR00589">
    <property type="entry name" value="ogt"/>
    <property type="match status" value="1"/>
</dbReference>
<protein>
    <submittedName>
        <fullName evidence="9">Methylated-DNA-[protein]-cysteine S-methyltransferase</fullName>
    </submittedName>
</protein>
<dbReference type="InterPro" id="IPR014048">
    <property type="entry name" value="MethylDNA_cys_MeTrfase_DNA-bd"/>
</dbReference>
<keyword evidence="5" id="KW-0234">DNA repair</keyword>
<dbReference type="InterPro" id="IPR036217">
    <property type="entry name" value="MethylDNA_cys_MeTrfase_DNAb"/>
</dbReference>
<dbReference type="OrthoDB" id="9802228at2"/>
<evidence type="ECO:0000256" key="3">
    <source>
        <dbReference type="ARBA" id="ARBA00022679"/>
    </source>
</evidence>
<dbReference type="GO" id="GO:0032259">
    <property type="term" value="P:methylation"/>
    <property type="evidence" value="ECO:0007669"/>
    <property type="project" value="UniProtKB-KW"/>
</dbReference>
<evidence type="ECO:0000256" key="5">
    <source>
        <dbReference type="ARBA" id="ARBA00023204"/>
    </source>
</evidence>
<reference evidence="9 10" key="1">
    <citation type="submission" date="2018-10" db="EMBL/GenBank/DDBJ databases">
        <title>Sequencing the genomes of 1000 actinobacteria strains.</title>
        <authorList>
            <person name="Klenk H.-P."/>
        </authorList>
    </citation>
    <scope>NUCLEOTIDE SEQUENCE [LARGE SCALE GENOMIC DNA]</scope>
    <source>
        <strain evidence="9 10">DSM 45175</strain>
    </source>
</reference>
<dbReference type="Pfam" id="PF01035">
    <property type="entry name" value="DNA_binding_1"/>
    <property type="match status" value="1"/>
</dbReference>
<evidence type="ECO:0000256" key="7">
    <source>
        <dbReference type="SAM" id="MobiDB-lite"/>
    </source>
</evidence>
<gene>
    <name evidence="9" type="ORF">BDK92_2830</name>
</gene>
<dbReference type="GO" id="GO:0003908">
    <property type="term" value="F:methylated-DNA-[protein]-cysteine S-methyltransferase activity"/>
    <property type="evidence" value="ECO:0007669"/>
    <property type="project" value="UniProtKB-EC"/>
</dbReference>
<proteinExistence type="predicted"/>
<dbReference type="InterPro" id="IPR001497">
    <property type="entry name" value="MethylDNA_cys_MeTrfase_AS"/>
</dbReference>
<feature type="domain" description="Methylated-DNA-[protein]-cysteine S-methyltransferase DNA binding" evidence="8">
    <location>
        <begin position="97"/>
        <end position="176"/>
    </location>
</feature>
<keyword evidence="10" id="KW-1185">Reference proteome</keyword>
<feature type="compositionally biased region" description="Low complexity" evidence="7">
    <location>
        <begin position="1"/>
        <end position="17"/>
    </location>
</feature>
<feature type="region of interest" description="Disordered" evidence="7">
    <location>
        <begin position="1"/>
        <end position="20"/>
    </location>
</feature>
<organism evidence="9 10">
    <name type="scientific">Micromonospora pisi</name>
    <dbReference type="NCBI Taxonomy" id="589240"/>
    <lineage>
        <taxon>Bacteria</taxon>
        <taxon>Bacillati</taxon>
        <taxon>Actinomycetota</taxon>
        <taxon>Actinomycetes</taxon>
        <taxon>Micromonosporales</taxon>
        <taxon>Micromonosporaceae</taxon>
        <taxon>Micromonospora</taxon>
    </lineage>
</organism>
<dbReference type="SUPFAM" id="SSF46767">
    <property type="entry name" value="Methylated DNA-protein cysteine methyltransferase, C-terminal domain"/>
    <property type="match status" value="1"/>
</dbReference>